<name>A0ABC9B182_9POAL</name>
<reference evidence="2" key="1">
    <citation type="submission" date="2024-06" db="EMBL/GenBank/DDBJ databases">
        <authorList>
            <person name="Ryan C."/>
        </authorList>
    </citation>
    <scope>NUCLEOTIDE SEQUENCE [LARGE SCALE GENOMIC DNA]</scope>
</reference>
<dbReference type="Proteomes" id="UP001497457">
    <property type="component" value="Chromosome 24b"/>
</dbReference>
<sequence>MSSCARLEEVKFSIDPNNKAVQCACSYLLKGSQLQVRHMFKKDYFDDVLANQERTTSQLKHETKDKYRDSPPTAIDHFRDLHCRSKTDLSDPIKEAIDQMEAIVAEPTEGQDPKTAIEAVAEVLPSSKLQKCHIYKPHLQTVQELEAEV</sequence>
<accession>A0ABC9B182</accession>
<proteinExistence type="predicted"/>
<keyword evidence="2" id="KW-1185">Reference proteome</keyword>
<gene>
    <name evidence="1" type="ORF">URODEC1_LOCUS60884</name>
</gene>
<protein>
    <submittedName>
        <fullName evidence="1">Uncharacterized protein</fullName>
    </submittedName>
</protein>
<dbReference type="EMBL" id="OZ075134">
    <property type="protein sequence ID" value="CAL4991966.1"/>
    <property type="molecule type" value="Genomic_DNA"/>
</dbReference>
<evidence type="ECO:0000313" key="1">
    <source>
        <dbReference type="EMBL" id="CAL4991966.1"/>
    </source>
</evidence>
<dbReference type="AlphaFoldDB" id="A0ABC9B182"/>
<organism evidence="1 2">
    <name type="scientific">Urochloa decumbens</name>
    <dbReference type="NCBI Taxonomy" id="240449"/>
    <lineage>
        <taxon>Eukaryota</taxon>
        <taxon>Viridiplantae</taxon>
        <taxon>Streptophyta</taxon>
        <taxon>Embryophyta</taxon>
        <taxon>Tracheophyta</taxon>
        <taxon>Spermatophyta</taxon>
        <taxon>Magnoliopsida</taxon>
        <taxon>Liliopsida</taxon>
        <taxon>Poales</taxon>
        <taxon>Poaceae</taxon>
        <taxon>PACMAD clade</taxon>
        <taxon>Panicoideae</taxon>
        <taxon>Panicodae</taxon>
        <taxon>Paniceae</taxon>
        <taxon>Melinidinae</taxon>
        <taxon>Urochloa</taxon>
    </lineage>
</organism>
<evidence type="ECO:0000313" key="2">
    <source>
        <dbReference type="Proteomes" id="UP001497457"/>
    </source>
</evidence>
<reference evidence="1 2" key="2">
    <citation type="submission" date="2024-10" db="EMBL/GenBank/DDBJ databases">
        <authorList>
            <person name="Ryan C."/>
        </authorList>
    </citation>
    <scope>NUCLEOTIDE SEQUENCE [LARGE SCALE GENOMIC DNA]</scope>
</reference>